<dbReference type="OrthoDB" id="3196451at2759"/>
<evidence type="ECO:0000256" key="6">
    <source>
        <dbReference type="ARBA" id="ARBA00022999"/>
    </source>
</evidence>
<evidence type="ECO:0000259" key="13">
    <source>
        <dbReference type="PROSITE" id="PS50001"/>
    </source>
</evidence>
<evidence type="ECO:0000313" key="17">
    <source>
        <dbReference type="RefSeq" id="XP_035657623.1"/>
    </source>
</evidence>
<keyword evidence="6 11" id="KW-0727">SH2 domain</keyword>
<dbReference type="InterPro" id="IPR000980">
    <property type="entry name" value="SH2"/>
</dbReference>
<dbReference type="PANTHER" id="PTHR46075">
    <property type="entry name" value="CHIMERIN FAMILY MEMBER"/>
    <property type="match status" value="1"/>
</dbReference>
<gene>
    <name evidence="17" type="primary">LOC118403176</name>
</gene>
<dbReference type="InterPro" id="IPR035840">
    <property type="entry name" value="Chimaerin_SH2"/>
</dbReference>
<evidence type="ECO:0000256" key="7">
    <source>
        <dbReference type="ARBA" id="ARBA00023136"/>
    </source>
</evidence>
<dbReference type="KEGG" id="bfo:118403176"/>
<dbReference type="PROSITE" id="PS00479">
    <property type="entry name" value="ZF_DAG_PE_1"/>
    <property type="match status" value="1"/>
</dbReference>
<evidence type="ECO:0000256" key="10">
    <source>
        <dbReference type="ARBA" id="ARBA00077047"/>
    </source>
</evidence>
<dbReference type="SUPFAM" id="SSF57889">
    <property type="entry name" value="Cysteine-rich domain"/>
    <property type="match status" value="1"/>
</dbReference>
<evidence type="ECO:0000313" key="16">
    <source>
        <dbReference type="Proteomes" id="UP000001554"/>
    </source>
</evidence>
<keyword evidence="16" id="KW-1185">Reference proteome</keyword>
<dbReference type="InterPro" id="IPR020454">
    <property type="entry name" value="DAG/PE-bd"/>
</dbReference>
<dbReference type="SUPFAM" id="SSF48350">
    <property type="entry name" value="GTPase activation domain, GAP"/>
    <property type="match status" value="1"/>
</dbReference>
<dbReference type="Pfam" id="PF00620">
    <property type="entry name" value="RhoGAP"/>
    <property type="match status" value="1"/>
</dbReference>
<evidence type="ECO:0000256" key="4">
    <source>
        <dbReference type="ARBA" id="ARBA00022771"/>
    </source>
</evidence>
<dbReference type="SMART" id="SM00324">
    <property type="entry name" value="RhoGAP"/>
    <property type="match status" value="1"/>
</dbReference>
<dbReference type="InterPro" id="IPR036860">
    <property type="entry name" value="SH2_dom_sf"/>
</dbReference>
<evidence type="ECO:0000256" key="1">
    <source>
        <dbReference type="ARBA" id="ARBA00004170"/>
    </source>
</evidence>
<dbReference type="InterPro" id="IPR008936">
    <property type="entry name" value="Rho_GTPase_activation_prot"/>
</dbReference>
<dbReference type="InterPro" id="IPR051854">
    <property type="entry name" value="Rho-type_GAP"/>
</dbReference>
<proteinExistence type="predicted"/>
<dbReference type="InterPro" id="IPR000198">
    <property type="entry name" value="RhoGAP_dom"/>
</dbReference>
<dbReference type="SMART" id="SM00109">
    <property type="entry name" value="C1"/>
    <property type="match status" value="1"/>
</dbReference>
<dbReference type="PRINTS" id="PR00008">
    <property type="entry name" value="DAGPEDOMAIN"/>
</dbReference>
<comment type="subcellular location">
    <subcellularLocation>
        <location evidence="1">Membrane</location>
        <topology evidence="1">Peripheral membrane protein</topology>
    </subcellularLocation>
</comment>
<evidence type="ECO:0000256" key="11">
    <source>
        <dbReference type="PROSITE-ProRule" id="PRU00191"/>
    </source>
</evidence>
<dbReference type="FunFam" id="3.30.505.10:FF:000019">
    <property type="entry name" value="Chimaerin"/>
    <property type="match status" value="1"/>
</dbReference>
<dbReference type="CDD" id="cd10352">
    <property type="entry name" value="SH2_a2chimerin_b2chimerin"/>
    <property type="match status" value="1"/>
</dbReference>
<accession>A0A9J7KFE2</accession>
<dbReference type="RefSeq" id="XP_035657623.1">
    <property type="nucleotide sequence ID" value="XM_035801730.1"/>
</dbReference>
<evidence type="ECO:0000256" key="8">
    <source>
        <dbReference type="ARBA" id="ARBA00073081"/>
    </source>
</evidence>
<dbReference type="Pfam" id="PF00017">
    <property type="entry name" value="SH2"/>
    <property type="match status" value="1"/>
</dbReference>
<evidence type="ECO:0000259" key="15">
    <source>
        <dbReference type="PROSITE" id="PS50238"/>
    </source>
</evidence>
<reference evidence="16" key="1">
    <citation type="journal article" date="2020" name="Nat. Ecol. Evol.">
        <title>Deeply conserved synteny resolves early events in vertebrate evolution.</title>
        <authorList>
            <person name="Simakov O."/>
            <person name="Marletaz F."/>
            <person name="Yue J.X."/>
            <person name="O'Connell B."/>
            <person name="Jenkins J."/>
            <person name="Brandt A."/>
            <person name="Calef R."/>
            <person name="Tung C.H."/>
            <person name="Huang T.K."/>
            <person name="Schmutz J."/>
            <person name="Satoh N."/>
            <person name="Yu J.K."/>
            <person name="Putnam N.H."/>
            <person name="Green R.E."/>
            <person name="Rokhsar D.S."/>
        </authorList>
    </citation>
    <scope>NUCLEOTIDE SEQUENCE [LARGE SCALE GENOMIC DNA]</scope>
    <source>
        <strain evidence="16">S238N-H82</strain>
    </source>
</reference>
<evidence type="ECO:0000256" key="9">
    <source>
        <dbReference type="ARBA" id="ARBA00076015"/>
    </source>
</evidence>
<dbReference type="GO" id="GO:0007165">
    <property type="term" value="P:signal transduction"/>
    <property type="evidence" value="ECO:0007669"/>
    <property type="project" value="InterPro"/>
</dbReference>
<evidence type="ECO:0000256" key="3">
    <source>
        <dbReference type="ARBA" id="ARBA00022723"/>
    </source>
</evidence>
<reference evidence="17" key="2">
    <citation type="submission" date="2025-08" db="UniProtKB">
        <authorList>
            <consortium name="RefSeq"/>
        </authorList>
    </citation>
    <scope>IDENTIFICATION</scope>
    <source>
        <strain evidence="17">S238N-H82</strain>
        <tissue evidence="17">Testes</tissue>
    </source>
</reference>
<dbReference type="InterPro" id="IPR046349">
    <property type="entry name" value="C1-like_sf"/>
</dbReference>
<evidence type="ECO:0000259" key="14">
    <source>
        <dbReference type="PROSITE" id="PS50081"/>
    </source>
</evidence>
<dbReference type="Proteomes" id="UP000001554">
    <property type="component" value="Chromosome 16"/>
</dbReference>
<dbReference type="GO" id="GO:0008270">
    <property type="term" value="F:zinc ion binding"/>
    <property type="evidence" value="ECO:0007669"/>
    <property type="project" value="UniProtKB-KW"/>
</dbReference>
<dbReference type="InterPro" id="IPR002219">
    <property type="entry name" value="PKC_DAG/PE"/>
</dbReference>
<feature type="domain" description="Phorbol-ester/DAG-type" evidence="14">
    <location>
        <begin position="221"/>
        <end position="271"/>
    </location>
</feature>
<keyword evidence="4" id="KW-0863">Zinc-finger</keyword>
<keyword evidence="5" id="KW-0862">Zinc</keyword>
<organism evidence="16 17">
    <name type="scientific">Branchiostoma floridae</name>
    <name type="common">Florida lancelet</name>
    <name type="synonym">Amphioxus</name>
    <dbReference type="NCBI Taxonomy" id="7739"/>
    <lineage>
        <taxon>Eukaryota</taxon>
        <taxon>Metazoa</taxon>
        <taxon>Chordata</taxon>
        <taxon>Cephalochordata</taxon>
        <taxon>Leptocardii</taxon>
        <taxon>Amphioxiformes</taxon>
        <taxon>Branchiostomatidae</taxon>
        <taxon>Branchiostoma</taxon>
    </lineage>
</organism>
<dbReference type="SUPFAM" id="SSF55550">
    <property type="entry name" value="SH2 domain"/>
    <property type="match status" value="1"/>
</dbReference>
<feature type="region of interest" description="Disordered" evidence="12">
    <location>
        <begin position="187"/>
        <end position="207"/>
    </location>
</feature>
<feature type="compositionally biased region" description="Low complexity" evidence="12">
    <location>
        <begin position="187"/>
        <end position="200"/>
    </location>
</feature>
<dbReference type="FunFam" id="1.10.555.10:FF:000005">
    <property type="entry name" value="Chimaerin"/>
    <property type="match status" value="1"/>
</dbReference>
<dbReference type="CDD" id="cd20806">
    <property type="entry name" value="C1_CHN"/>
    <property type="match status" value="1"/>
</dbReference>
<protein>
    <recommendedName>
        <fullName evidence="8">Beta-chimaerin</fullName>
    </recommendedName>
    <alternativeName>
        <fullName evidence="9">Beta-chimerin</fullName>
    </alternativeName>
    <alternativeName>
        <fullName evidence="10">Rho GTPase-activating protein 3</fullName>
    </alternativeName>
</protein>
<dbReference type="FunFam" id="3.30.60.20:FF:000025">
    <property type="entry name" value="Chimaerin"/>
    <property type="match status" value="1"/>
</dbReference>
<keyword evidence="7" id="KW-0472">Membrane</keyword>
<feature type="domain" description="SH2" evidence="13">
    <location>
        <begin position="57"/>
        <end position="125"/>
    </location>
</feature>
<dbReference type="Gene3D" id="3.30.505.10">
    <property type="entry name" value="SH2 domain"/>
    <property type="match status" value="1"/>
</dbReference>
<name>A0A9J7KFE2_BRAFL</name>
<dbReference type="Pfam" id="PF00130">
    <property type="entry name" value="C1_1"/>
    <property type="match status" value="1"/>
</dbReference>
<feature type="domain" description="Rho-GAP" evidence="15">
    <location>
        <begin position="284"/>
        <end position="477"/>
    </location>
</feature>
<keyword evidence="3" id="KW-0479">Metal-binding</keyword>
<evidence type="ECO:0000256" key="5">
    <source>
        <dbReference type="ARBA" id="ARBA00022833"/>
    </source>
</evidence>
<dbReference type="PROSITE" id="PS50238">
    <property type="entry name" value="RHOGAP"/>
    <property type="match status" value="1"/>
</dbReference>
<dbReference type="GeneID" id="118403176"/>
<dbReference type="AlphaFoldDB" id="A0A9J7KFE2"/>
<dbReference type="SMART" id="SM00252">
    <property type="entry name" value="SH2"/>
    <property type="match status" value="1"/>
</dbReference>
<evidence type="ECO:0000256" key="2">
    <source>
        <dbReference type="ARBA" id="ARBA00022468"/>
    </source>
</evidence>
<dbReference type="PROSITE" id="PS50081">
    <property type="entry name" value="ZF_DAG_PE_2"/>
    <property type="match status" value="1"/>
</dbReference>
<dbReference type="GO" id="GO:0005096">
    <property type="term" value="F:GTPase activator activity"/>
    <property type="evidence" value="ECO:0000318"/>
    <property type="project" value="GO_Central"/>
</dbReference>
<dbReference type="Gene3D" id="3.30.60.20">
    <property type="match status" value="1"/>
</dbReference>
<dbReference type="GO" id="GO:0016020">
    <property type="term" value="C:membrane"/>
    <property type="evidence" value="ECO:0007669"/>
    <property type="project" value="UniProtKB-SubCell"/>
</dbReference>
<keyword evidence="2" id="KW-0343">GTPase activation</keyword>
<dbReference type="Gene3D" id="1.10.555.10">
    <property type="entry name" value="Rho GTPase activation protein"/>
    <property type="match status" value="1"/>
</dbReference>
<evidence type="ECO:0000256" key="12">
    <source>
        <dbReference type="SAM" id="MobiDB-lite"/>
    </source>
</evidence>
<dbReference type="PANTHER" id="PTHR46075:SF2">
    <property type="entry name" value="RHO GTPASE ACTIVATING PROTEIN AT 5A, ISOFORM A"/>
    <property type="match status" value="1"/>
</dbReference>
<dbReference type="PROSITE" id="PS50001">
    <property type="entry name" value="SH2"/>
    <property type="match status" value="1"/>
</dbReference>
<sequence length="478" mass="54153">MLVCELREVTYKSKGAGKRTCRVLSVHVYQLQQQAPQPRRIVCTMEVENKPKYYGREFHGMISREGTDALLGDVEGSYLIRESQRQPGSYTLAIRFGGTTKNFRLYYDGKHFVADKRFDTIQNLVADGLITMYIEAKAEEYIKRMTGEPIYEPCGYLSLRKRTSRVVTTFSRTVTTATIDEVDNFSSISSSTSQSSENSSLDLALSPSKRASTEASSYEKPHNFKVNTFRGPHWCEYCANFMWGLVAQGVKCADCGLATHKQCSKVVPNDCQPHMKYIKKVYGIDLTTIVKAHNTTRPVVVDNCVQEIERRKDGLLSEGLYRVSGFNDDIEEVKLSFDKDGAQADISESTYEDINTIAGALKLYFRMLPIPLITFDVYPKFIEAAKIADDKDCLRKIHETLDELPPAHFQTLSFLMAHLHRVAKCDKFNLMTAENLGMVWGPTLMRLADTNSLAGLTDLKFQRRAVELMIKFQDALFN</sequence>
<dbReference type="OMA" id="FIESAXV"/>